<evidence type="ECO:0000256" key="1">
    <source>
        <dbReference type="SAM" id="MobiDB-lite"/>
    </source>
</evidence>
<feature type="compositionally biased region" description="Gly residues" evidence="1">
    <location>
        <begin position="216"/>
        <end position="227"/>
    </location>
</feature>
<keyword evidence="5" id="KW-1185">Reference proteome</keyword>
<keyword evidence="2" id="KW-0812">Transmembrane</keyword>
<comment type="caution">
    <text evidence="4">The sequence shown here is derived from an EMBL/GenBank/DDBJ whole genome shotgun (WGS) entry which is preliminary data.</text>
</comment>
<evidence type="ECO:0000313" key="4">
    <source>
        <dbReference type="EMBL" id="MDI1487684.1"/>
    </source>
</evidence>
<name>A0AA43QLS6_9LECA</name>
<dbReference type="EMBL" id="JAPUFD010000006">
    <property type="protein sequence ID" value="MDI1487684.1"/>
    <property type="molecule type" value="Genomic_DNA"/>
</dbReference>
<dbReference type="Proteomes" id="UP001161017">
    <property type="component" value="Unassembled WGS sequence"/>
</dbReference>
<feature type="compositionally biased region" description="Low complexity" evidence="1">
    <location>
        <begin position="189"/>
        <end position="215"/>
    </location>
</feature>
<keyword evidence="2" id="KW-0472">Membrane</keyword>
<sequence>MQYKALLLSLLTILPSIAIARPQDDTTDSSDSSDSTDSGGDASLGVGTDSSDDPAYSKALADASSIQAAANSNPTYKSLSAFIATQTEISPFSILDQQQEYAAQFATGNPSPSPAPFLSILPSDLRSYAQSLYQNAGQVVQSDLSSDISELTAAQSGLQDYTRTAGSDNTQTYGGDAAATTSPATGSEASMTGGAMTTGTAMTSGMSSAATTSPSSGGGTTTSGTSGGAAAQISNPAAIGMVADLGAWCVAGFAGLAGLMGGLLML</sequence>
<dbReference type="AlphaFoldDB" id="A0AA43QLS6"/>
<keyword evidence="3" id="KW-0732">Signal</keyword>
<evidence type="ECO:0000313" key="5">
    <source>
        <dbReference type="Proteomes" id="UP001161017"/>
    </source>
</evidence>
<accession>A0AA43QLS6</accession>
<reference evidence="4" key="1">
    <citation type="journal article" date="2023" name="Genome Biol. Evol.">
        <title>First Whole Genome Sequence and Flow Cytometry Genome Size Data for the Lichen-Forming Fungus Ramalina farinacea (Ascomycota).</title>
        <authorList>
            <person name="Llewellyn T."/>
            <person name="Mian S."/>
            <person name="Hill R."/>
            <person name="Leitch I.J."/>
            <person name="Gaya E."/>
        </authorList>
    </citation>
    <scope>NUCLEOTIDE SEQUENCE</scope>
    <source>
        <strain evidence="4">LIQ254RAFAR</strain>
    </source>
</reference>
<feature type="compositionally biased region" description="Low complexity" evidence="1">
    <location>
        <begin position="29"/>
        <end position="38"/>
    </location>
</feature>
<evidence type="ECO:0000256" key="2">
    <source>
        <dbReference type="SAM" id="Phobius"/>
    </source>
</evidence>
<evidence type="ECO:0000256" key="3">
    <source>
        <dbReference type="SAM" id="SignalP"/>
    </source>
</evidence>
<gene>
    <name evidence="4" type="ORF">OHK93_006955</name>
</gene>
<organism evidence="4 5">
    <name type="scientific">Ramalina farinacea</name>
    <dbReference type="NCBI Taxonomy" id="258253"/>
    <lineage>
        <taxon>Eukaryota</taxon>
        <taxon>Fungi</taxon>
        <taxon>Dikarya</taxon>
        <taxon>Ascomycota</taxon>
        <taxon>Pezizomycotina</taxon>
        <taxon>Lecanoromycetes</taxon>
        <taxon>OSLEUM clade</taxon>
        <taxon>Lecanoromycetidae</taxon>
        <taxon>Lecanorales</taxon>
        <taxon>Lecanorineae</taxon>
        <taxon>Ramalinaceae</taxon>
        <taxon>Ramalina</taxon>
    </lineage>
</organism>
<feature type="signal peptide" evidence="3">
    <location>
        <begin position="1"/>
        <end position="20"/>
    </location>
</feature>
<feature type="region of interest" description="Disordered" evidence="1">
    <location>
        <begin position="22"/>
        <end position="54"/>
    </location>
</feature>
<protein>
    <submittedName>
        <fullName evidence="4">Uncharacterized protein</fullName>
    </submittedName>
</protein>
<feature type="region of interest" description="Disordered" evidence="1">
    <location>
        <begin position="162"/>
        <end position="229"/>
    </location>
</feature>
<proteinExistence type="predicted"/>
<feature type="transmembrane region" description="Helical" evidence="2">
    <location>
        <begin position="245"/>
        <end position="265"/>
    </location>
</feature>
<feature type="compositionally biased region" description="Polar residues" evidence="1">
    <location>
        <begin position="162"/>
        <end position="188"/>
    </location>
</feature>
<feature type="chain" id="PRO_5041348173" evidence="3">
    <location>
        <begin position="21"/>
        <end position="266"/>
    </location>
</feature>
<keyword evidence="2" id="KW-1133">Transmembrane helix</keyword>